<dbReference type="GO" id="GO:0005886">
    <property type="term" value="C:plasma membrane"/>
    <property type="evidence" value="ECO:0007669"/>
    <property type="project" value="UniProtKB-SubCell"/>
</dbReference>
<sequence>MAHELLILLPIAFIAGAINAAVGGGGLISMPMFYSTLPHFTPAQIMGIDKFSSVMGHLMSIRQFAARLRLPWRLMLPTVLAAVTGAYIGIRMLDFMPSSWMRPVIIVVLAIMVAYTWFRPSFGSQDTSREPTRSDLIKGAILGFMIGFYDGFIGPGTGSFLLFLFIRFFHFDFLRATACAKVVNFGTNSATLIFLIPAGLINYGIALPLGIAAICGSIVGTQLALKGGNYWIRRLFLILAVTLLIKLLWETLQH</sequence>
<organism evidence="9 11">
    <name type="scientific">Pectobacterium parmentieri</name>
    <dbReference type="NCBI Taxonomy" id="1905730"/>
    <lineage>
        <taxon>Bacteria</taxon>
        <taxon>Pseudomonadati</taxon>
        <taxon>Pseudomonadota</taxon>
        <taxon>Gammaproteobacteria</taxon>
        <taxon>Enterobacterales</taxon>
        <taxon>Pectobacteriaceae</taxon>
        <taxon>Pectobacterium</taxon>
    </lineage>
</organism>
<evidence type="ECO:0000256" key="2">
    <source>
        <dbReference type="ARBA" id="ARBA00009142"/>
    </source>
</evidence>
<dbReference type="HOGENOM" id="CLU_045498_2_0_6"/>
<comment type="similarity">
    <text evidence="2 8">Belongs to the 4-toluene sulfonate uptake permease (TSUP) (TC 2.A.102) family.</text>
</comment>
<dbReference type="AlphaFoldDB" id="A0A0H3HZ12"/>
<name>A0A0H3HZ12_PECPM</name>
<gene>
    <name evidence="9" type="ordered locus">W5S_0958</name>
    <name evidence="10" type="ORF">F6Q06_04240</name>
</gene>
<dbReference type="EMBL" id="WABS01000006">
    <property type="protein sequence ID" value="MBI0553702.1"/>
    <property type="molecule type" value="Genomic_DNA"/>
</dbReference>
<proteinExistence type="inferred from homology"/>
<protein>
    <recommendedName>
        <fullName evidence="8">Probable membrane transporter protein</fullName>
    </recommendedName>
</protein>
<dbReference type="InterPro" id="IPR052017">
    <property type="entry name" value="TSUP"/>
</dbReference>
<feature type="transmembrane region" description="Helical" evidence="8">
    <location>
        <begin position="139"/>
        <end position="166"/>
    </location>
</feature>
<evidence type="ECO:0000313" key="10">
    <source>
        <dbReference type="EMBL" id="MBI0553702.1"/>
    </source>
</evidence>
<reference evidence="12" key="3">
    <citation type="submission" date="2023-07" db="EMBL/GenBank/DDBJ databases">
        <title>Identification of Pectobacterium versatile causing blackleg of potato from New York State with a whole genome sequencing approach.</title>
        <authorList>
            <person name="Ma X."/>
            <person name="Swingle B."/>
        </authorList>
    </citation>
    <scope>NUCLEOTIDE SEQUENCE [LARGE SCALE GENOMIC DNA]</scope>
    <source>
        <strain evidence="12">NY1588A</strain>
    </source>
</reference>
<dbReference type="RefSeq" id="WP_014698858.1">
    <property type="nucleotide sequence ID" value="NC_017845.1"/>
</dbReference>
<dbReference type="PANTHER" id="PTHR30269:SF0">
    <property type="entry name" value="MEMBRANE TRANSPORTER PROTEIN YFCA-RELATED"/>
    <property type="match status" value="1"/>
</dbReference>
<dbReference type="PATRIC" id="fig|1166016.3.peg.972"/>
<evidence type="ECO:0000256" key="3">
    <source>
        <dbReference type="ARBA" id="ARBA00022448"/>
    </source>
</evidence>
<keyword evidence="6 8" id="KW-1133">Transmembrane helix</keyword>
<feature type="transmembrane region" description="Helical" evidence="8">
    <location>
        <begin position="231"/>
        <end position="249"/>
    </location>
</feature>
<feature type="transmembrane region" description="Helical" evidence="8">
    <location>
        <begin position="74"/>
        <end position="93"/>
    </location>
</feature>
<dbReference type="KEGG" id="pec:W5S_0958"/>
<feature type="transmembrane region" description="Helical" evidence="8">
    <location>
        <begin position="192"/>
        <end position="219"/>
    </location>
</feature>
<dbReference type="EMBL" id="CP003415">
    <property type="protein sequence ID" value="AFI89076.1"/>
    <property type="molecule type" value="Genomic_DNA"/>
</dbReference>
<dbReference type="Proteomes" id="UP001194579">
    <property type="component" value="Unassembled WGS sequence"/>
</dbReference>
<reference evidence="9" key="2">
    <citation type="submission" date="2012-03" db="EMBL/GenBank/DDBJ databases">
        <authorList>
            <person name="Koskinen P."/>
            <person name="Laine P."/>
            <person name="Niemi O."/>
            <person name="Nykyri J."/>
            <person name="Harjunpaa H."/>
            <person name="Auvinen P."/>
            <person name="Paulin L."/>
            <person name="Pirhonen M."/>
            <person name="Palva T."/>
            <person name="Holm L."/>
        </authorList>
    </citation>
    <scope>NUCLEOTIDE SEQUENCE</scope>
    <source>
        <strain evidence="9">SCC3193</strain>
    </source>
</reference>
<dbReference type="PANTHER" id="PTHR30269">
    <property type="entry name" value="TRANSMEMBRANE PROTEIN YFCA"/>
    <property type="match status" value="1"/>
</dbReference>
<comment type="subcellular location">
    <subcellularLocation>
        <location evidence="1 8">Cell membrane</location>
        <topology evidence="1 8">Multi-pass membrane protein</topology>
    </subcellularLocation>
</comment>
<reference evidence="9 11" key="1">
    <citation type="journal article" date="2012" name="J. Bacteriol.">
        <title>Genome sequence of Pectobacterium sp. strain SCC3193.</title>
        <authorList>
            <person name="Koskinen J.P."/>
            <person name="Laine P."/>
            <person name="Niemi O."/>
            <person name="Nykyri J."/>
            <person name="Harjunpaa H."/>
            <person name="Auvinen P."/>
            <person name="Paulin L."/>
            <person name="Pirhonen M."/>
            <person name="Palva T."/>
            <person name="Holm L."/>
        </authorList>
    </citation>
    <scope>NUCLEOTIDE SEQUENCE [LARGE SCALE GENOMIC DNA]</scope>
    <source>
        <strain evidence="9 11">SCC3193</strain>
    </source>
</reference>
<evidence type="ECO:0000256" key="7">
    <source>
        <dbReference type="ARBA" id="ARBA00023136"/>
    </source>
</evidence>
<evidence type="ECO:0000313" key="12">
    <source>
        <dbReference type="Proteomes" id="UP001194579"/>
    </source>
</evidence>
<keyword evidence="4 8" id="KW-1003">Cell membrane</keyword>
<evidence type="ECO:0000256" key="8">
    <source>
        <dbReference type="RuleBase" id="RU363041"/>
    </source>
</evidence>
<accession>A0A0H3HZ12</accession>
<keyword evidence="7 8" id="KW-0472">Membrane</keyword>
<evidence type="ECO:0000256" key="4">
    <source>
        <dbReference type="ARBA" id="ARBA00022475"/>
    </source>
</evidence>
<evidence type="ECO:0000256" key="1">
    <source>
        <dbReference type="ARBA" id="ARBA00004651"/>
    </source>
</evidence>
<keyword evidence="12" id="KW-1185">Reference proteome</keyword>
<feature type="transmembrane region" description="Helical" evidence="8">
    <location>
        <begin position="99"/>
        <end position="118"/>
    </location>
</feature>
<keyword evidence="3" id="KW-0813">Transport</keyword>
<evidence type="ECO:0000313" key="11">
    <source>
        <dbReference type="Proteomes" id="UP000008044"/>
    </source>
</evidence>
<evidence type="ECO:0000256" key="6">
    <source>
        <dbReference type="ARBA" id="ARBA00022989"/>
    </source>
</evidence>
<dbReference type="eggNOG" id="COG0730">
    <property type="taxonomic scope" value="Bacteria"/>
</dbReference>
<dbReference type="Pfam" id="PF01925">
    <property type="entry name" value="TauE"/>
    <property type="match status" value="1"/>
</dbReference>
<dbReference type="InterPro" id="IPR002781">
    <property type="entry name" value="TM_pro_TauE-like"/>
</dbReference>
<dbReference type="Proteomes" id="UP000008044">
    <property type="component" value="Chromosome"/>
</dbReference>
<keyword evidence="5 8" id="KW-0812">Transmembrane</keyword>
<evidence type="ECO:0000256" key="5">
    <source>
        <dbReference type="ARBA" id="ARBA00022692"/>
    </source>
</evidence>
<reference evidence="10" key="4">
    <citation type="submission" date="2024-05" db="EMBL/GenBank/DDBJ databases">
        <title>Identification of Pectobacterium versatile causing blackleg of potato from New York State with a whole genome sequencing approach.</title>
        <authorList>
            <person name="Ma X."/>
            <person name="Swingle B."/>
        </authorList>
    </citation>
    <scope>NUCLEOTIDE SEQUENCE</scope>
    <source>
        <strain evidence="10">NY1588A</strain>
    </source>
</reference>
<evidence type="ECO:0000313" key="9">
    <source>
        <dbReference type="EMBL" id="AFI89076.1"/>
    </source>
</evidence>